<dbReference type="AlphaFoldDB" id="A0A7I7L0C7"/>
<dbReference type="EMBL" id="AP022569">
    <property type="protein sequence ID" value="BBX47439.1"/>
    <property type="molecule type" value="Genomic_DNA"/>
</dbReference>
<dbReference type="KEGG" id="mcoo:MCOO_34540"/>
<sequence>MSSRTLRLMGLGMVATAGAGVIGLSALMNPTSAHADDIGLVIGGSADPIPGPEYVAAADGLYLNNPLTGLYPDLTFYQATAANPFGNGLFTPEGAYPLFGQGVQQLYFNYPLDSSGLAGPSTSVGQGAAILESTILANQAAGNGSTVLGYSQSSTLSGVTMQLLDPTGKPETGPLDPQFLLLADPNNPNGGLFERFNGFETLTGHTTVDQLNLASLGIAFNGATPSDDFLTNVYSLEYDGFTDFPRYPINLLSDLNAFLGIETLHGTYLNGGVDGSGPTAEQIANATLLPGSMASGTADSLTNYYMINETAPLVALLPKQLQELLGPDLTYLINLGYGDGSLGYAVTADSPANVPTPFGLFPDVSGSQVLSTLVSDTQQGFQNLMSGTDPYAAALVPATSSATNFTDFLSALSADAANPAATFTDFVNALSSAASTAYSLLLPTADIFNMLVTSLPAWETSIFTDTLSNGDVLDALGLPVAGTFAIGTLAAGFEISIIQDAAAQIAADFSGLF</sequence>
<keyword evidence="3" id="KW-1185">Reference proteome</keyword>
<reference evidence="2 3" key="1">
    <citation type="journal article" date="2019" name="Emerg. Microbes Infect.">
        <title>Comprehensive subspecies identification of 175 nontuberculous mycobacteria species based on 7547 genomic profiles.</title>
        <authorList>
            <person name="Matsumoto Y."/>
            <person name="Kinjo T."/>
            <person name="Motooka D."/>
            <person name="Nabeya D."/>
            <person name="Jung N."/>
            <person name="Uechi K."/>
            <person name="Horii T."/>
            <person name="Iida T."/>
            <person name="Fujita J."/>
            <person name="Nakamura S."/>
        </authorList>
    </citation>
    <scope>NUCLEOTIDE SEQUENCE [LARGE SCALE GENOMIC DNA]</scope>
    <source>
        <strain evidence="2 3">JCM 12404</strain>
    </source>
</reference>
<dbReference type="Pfam" id="PF08237">
    <property type="entry name" value="PE-PPE"/>
    <property type="match status" value="1"/>
</dbReference>
<dbReference type="InterPro" id="IPR013228">
    <property type="entry name" value="PE-PPE_C"/>
</dbReference>
<protein>
    <recommendedName>
        <fullName evidence="1">PE-PPE domain-containing protein</fullName>
    </recommendedName>
</protein>
<evidence type="ECO:0000313" key="2">
    <source>
        <dbReference type="EMBL" id="BBX47439.1"/>
    </source>
</evidence>
<organism evidence="2 3">
    <name type="scientific">Mycobacterium cookii</name>
    <dbReference type="NCBI Taxonomy" id="1775"/>
    <lineage>
        <taxon>Bacteria</taxon>
        <taxon>Bacillati</taxon>
        <taxon>Actinomycetota</taxon>
        <taxon>Actinomycetes</taxon>
        <taxon>Mycobacteriales</taxon>
        <taxon>Mycobacteriaceae</taxon>
        <taxon>Mycobacterium</taxon>
    </lineage>
</organism>
<dbReference type="Proteomes" id="UP000465866">
    <property type="component" value="Chromosome"/>
</dbReference>
<feature type="domain" description="PE-PPE" evidence="1">
    <location>
        <begin position="121"/>
        <end position="337"/>
    </location>
</feature>
<proteinExistence type="predicted"/>
<accession>A0A7I7L0C7</accession>
<name>A0A7I7L0C7_9MYCO</name>
<evidence type="ECO:0000313" key="3">
    <source>
        <dbReference type="Proteomes" id="UP000465866"/>
    </source>
</evidence>
<evidence type="ECO:0000259" key="1">
    <source>
        <dbReference type="Pfam" id="PF08237"/>
    </source>
</evidence>
<gene>
    <name evidence="2" type="ORF">MCOO_34540</name>
</gene>